<evidence type="ECO:0000259" key="3">
    <source>
        <dbReference type="Pfam" id="PF13240"/>
    </source>
</evidence>
<reference evidence="4" key="1">
    <citation type="submission" date="2020-08" db="EMBL/GenBank/DDBJ databases">
        <authorList>
            <person name="Cejkova D."/>
            <person name="Kubasova T."/>
            <person name="Jahodarova E."/>
            <person name="Rychlik I."/>
        </authorList>
    </citation>
    <scope>NUCLEOTIDE SEQUENCE</scope>
    <source>
        <strain evidence="4">An420c</strain>
    </source>
</reference>
<dbReference type="RefSeq" id="WP_204908587.1">
    <property type="nucleotide sequence ID" value="NZ_JACJLV010000012.1"/>
</dbReference>
<reference evidence="4" key="2">
    <citation type="journal article" date="2021" name="Sci. Rep.">
        <title>The distribution of antibiotic resistance genes in chicken gut microbiota commensals.</title>
        <authorList>
            <person name="Juricova H."/>
            <person name="Matiasovicova J."/>
            <person name="Kubasova T."/>
            <person name="Cejkova D."/>
            <person name="Rychlik I."/>
        </authorList>
    </citation>
    <scope>NUCLEOTIDE SEQUENCE</scope>
    <source>
        <strain evidence="4">An420c</strain>
    </source>
</reference>
<proteinExistence type="predicted"/>
<evidence type="ECO:0000313" key="4">
    <source>
        <dbReference type="EMBL" id="MBM6826543.1"/>
    </source>
</evidence>
<feature type="region of interest" description="Disordered" evidence="1">
    <location>
        <begin position="28"/>
        <end position="61"/>
    </location>
</feature>
<comment type="caution">
    <text evidence="4">The sequence shown here is derived from an EMBL/GenBank/DDBJ whole genome shotgun (WGS) entry which is preliminary data.</text>
</comment>
<dbReference type="Proteomes" id="UP000713880">
    <property type="component" value="Unassembled WGS sequence"/>
</dbReference>
<feature type="transmembrane region" description="Helical" evidence="2">
    <location>
        <begin position="78"/>
        <end position="102"/>
    </location>
</feature>
<organism evidence="4 5">
    <name type="scientific">Mordavella massiliensis</name>
    <dbReference type="NCBI Taxonomy" id="1871024"/>
    <lineage>
        <taxon>Bacteria</taxon>
        <taxon>Bacillati</taxon>
        <taxon>Bacillota</taxon>
        <taxon>Clostridia</taxon>
        <taxon>Eubacteriales</taxon>
        <taxon>Clostridiaceae</taxon>
        <taxon>Mordavella</taxon>
    </lineage>
</organism>
<keyword evidence="2" id="KW-1133">Transmembrane helix</keyword>
<protein>
    <submittedName>
        <fullName evidence="4">Zinc ribbon domain-containing protein</fullName>
    </submittedName>
</protein>
<dbReference type="EMBL" id="JACJLV010000012">
    <property type="protein sequence ID" value="MBM6826543.1"/>
    <property type="molecule type" value="Genomic_DNA"/>
</dbReference>
<keyword evidence="5" id="KW-1185">Reference proteome</keyword>
<keyword evidence="2" id="KW-0472">Membrane</keyword>
<sequence>MYCTHCGQELIEGGKFCPRCGAPVDGNGFEASEGPQAEPGVEPGENLGEKPGGNPQAGFGAPGPGYPGAAVRKKTSPAVIAVIVAVIVFLAICSVLAVWLLFFRNTYKTPIKNMVKVIEEQDGEAAMDLIPEQYLTVARTMTGLDEDAMEEMLEASLGTVLEGYEGKIKIDYEIGDARDLTDFEIQNLESGYFGFLGEIEAAKEVEFSAEIFVDGEEVEEIADDTTLTVIRLDGKWYLDPSMLF</sequence>
<dbReference type="Pfam" id="PF13240">
    <property type="entry name" value="Zn_Ribbon_1"/>
    <property type="match status" value="1"/>
</dbReference>
<evidence type="ECO:0000256" key="1">
    <source>
        <dbReference type="SAM" id="MobiDB-lite"/>
    </source>
</evidence>
<feature type="domain" description="Zinc-ribbon" evidence="3">
    <location>
        <begin position="2"/>
        <end position="24"/>
    </location>
</feature>
<dbReference type="AlphaFoldDB" id="A0A938X222"/>
<dbReference type="InterPro" id="IPR026870">
    <property type="entry name" value="Zinc_ribbon_dom"/>
</dbReference>
<evidence type="ECO:0000256" key="2">
    <source>
        <dbReference type="SAM" id="Phobius"/>
    </source>
</evidence>
<keyword evidence="2" id="KW-0812">Transmembrane</keyword>
<gene>
    <name evidence="4" type="ORF">H6A13_05420</name>
</gene>
<evidence type="ECO:0000313" key="5">
    <source>
        <dbReference type="Proteomes" id="UP000713880"/>
    </source>
</evidence>
<accession>A0A938X222</accession>
<name>A0A938X222_9CLOT</name>